<keyword evidence="3" id="KW-0472">Membrane</keyword>
<evidence type="ECO:0000259" key="5">
    <source>
        <dbReference type="Pfam" id="PF00149"/>
    </source>
</evidence>
<dbReference type="InterPro" id="IPR015943">
    <property type="entry name" value="WD40/YVTN_repeat-like_dom_sf"/>
</dbReference>
<protein>
    <submittedName>
        <fullName evidence="8">Bifunctional metallophosphatase/5'-nucleotidase</fullName>
    </submittedName>
</protein>
<dbReference type="SUPFAM" id="SSF55816">
    <property type="entry name" value="5'-nucleotidase (syn. UDP-sugar hydrolase), C-terminal domain"/>
    <property type="match status" value="1"/>
</dbReference>
<feature type="compositionally biased region" description="Basic and acidic residues" evidence="2">
    <location>
        <begin position="444"/>
        <end position="458"/>
    </location>
</feature>
<dbReference type="Pfam" id="PF22494">
    <property type="entry name" value="choice_anch_I"/>
    <property type="match status" value="1"/>
</dbReference>
<gene>
    <name evidence="8" type="ORF">HF576_06200</name>
</gene>
<reference evidence="8 9" key="1">
    <citation type="submission" date="2020-04" db="EMBL/GenBank/DDBJ databases">
        <title>CFH 90308 Microbacterium sp.</title>
        <authorList>
            <person name="Nie G."/>
            <person name="Ming H."/>
            <person name="Xia T."/>
        </authorList>
    </citation>
    <scope>NUCLEOTIDE SEQUENCE [LARGE SCALE GENOMIC DNA]</scope>
    <source>
        <strain evidence="8 9">CFH 90308</strain>
    </source>
</reference>
<dbReference type="PRINTS" id="PR01607">
    <property type="entry name" value="APYRASEFAMLY"/>
</dbReference>
<dbReference type="Pfam" id="PF02872">
    <property type="entry name" value="5_nucleotid_C"/>
    <property type="match status" value="1"/>
</dbReference>
<dbReference type="Proteomes" id="UP001429745">
    <property type="component" value="Unassembled WGS sequence"/>
</dbReference>
<dbReference type="Pfam" id="PF00149">
    <property type="entry name" value="Metallophos"/>
    <property type="match status" value="1"/>
</dbReference>
<evidence type="ECO:0000259" key="6">
    <source>
        <dbReference type="Pfam" id="PF02872"/>
    </source>
</evidence>
<dbReference type="InterPro" id="IPR008334">
    <property type="entry name" value="5'-Nucleotdase_C"/>
</dbReference>
<proteinExistence type="predicted"/>
<feature type="signal peptide" evidence="4">
    <location>
        <begin position="1"/>
        <end position="32"/>
    </location>
</feature>
<evidence type="ECO:0000256" key="3">
    <source>
        <dbReference type="SAM" id="Phobius"/>
    </source>
</evidence>
<feature type="region of interest" description="Disordered" evidence="2">
    <location>
        <begin position="435"/>
        <end position="462"/>
    </location>
</feature>
<feature type="domain" description="Calcineurin-like phosphoesterase" evidence="5">
    <location>
        <begin position="565"/>
        <end position="788"/>
    </location>
</feature>
<dbReference type="PANTHER" id="PTHR46928:SF1">
    <property type="entry name" value="MESENCHYME-SPECIFIC CELL SURFACE GLYCOPROTEIN"/>
    <property type="match status" value="1"/>
</dbReference>
<organism evidence="8 9">
    <name type="scientific">Microbacterium salsuginis</name>
    <dbReference type="NCBI Taxonomy" id="2722803"/>
    <lineage>
        <taxon>Bacteria</taxon>
        <taxon>Bacillati</taxon>
        <taxon>Actinomycetota</taxon>
        <taxon>Actinomycetes</taxon>
        <taxon>Micrococcales</taxon>
        <taxon>Microbacteriaceae</taxon>
        <taxon>Microbacterium</taxon>
    </lineage>
</organism>
<dbReference type="SUPFAM" id="SSF56300">
    <property type="entry name" value="Metallo-dependent phosphatases"/>
    <property type="match status" value="1"/>
</dbReference>
<dbReference type="EMBL" id="JABACI010000001">
    <property type="protein sequence ID" value="NLP83427.1"/>
    <property type="molecule type" value="Genomic_DNA"/>
</dbReference>
<accession>A0ABX1K8U8</accession>
<evidence type="ECO:0000256" key="1">
    <source>
        <dbReference type="ARBA" id="ARBA00022729"/>
    </source>
</evidence>
<feature type="domain" description="5'-Nucleotidase C-terminal" evidence="6">
    <location>
        <begin position="901"/>
        <end position="1069"/>
    </location>
</feature>
<evidence type="ECO:0000313" key="8">
    <source>
        <dbReference type="EMBL" id="NLP83427.1"/>
    </source>
</evidence>
<dbReference type="Gene3D" id="3.90.780.10">
    <property type="entry name" value="5'-Nucleotidase, C-terminal domain"/>
    <property type="match status" value="1"/>
</dbReference>
<dbReference type="InterPro" id="IPR011048">
    <property type="entry name" value="Haem_d1_sf"/>
</dbReference>
<name>A0ABX1K8U8_9MICO</name>
<dbReference type="Gene3D" id="2.130.10.10">
    <property type="entry name" value="YVTN repeat-like/Quinoprotein amine dehydrogenase"/>
    <property type="match status" value="1"/>
</dbReference>
<dbReference type="NCBIfam" id="NF038117">
    <property type="entry name" value="choice_anch_I"/>
    <property type="match status" value="1"/>
</dbReference>
<dbReference type="InterPro" id="IPR052956">
    <property type="entry name" value="Mesenchyme-surface_protein"/>
</dbReference>
<evidence type="ECO:0000259" key="7">
    <source>
        <dbReference type="Pfam" id="PF22494"/>
    </source>
</evidence>
<feature type="domain" description="Choice-of-anchor I" evidence="7">
    <location>
        <begin position="64"/>
        <end position="554"/>
    </location>
</feature>
<dbReference type="InterPro" id="IPR004843">
    <property type="entry name" value="Calcineurin-like_PHP"/>
</dbReference>
<feature type="transmembrane region" description="Helical" evidence="3">
    <location>
        <begin position="1303"/>
        <end position="1322"/>
    </location>
</feature>
<dbReference type="RefSeq" id="WP_168911836.1">
    <property type="nucleotide sequence ID" value="NZ_JABACI010000001.1"/>
</dbReference>
<dbReference type="InterPro" id="IPR036907">
    <property type="entry name" value="5'-Nucleotdase_C_sf"/>
</dbReference>
<sequence>MPSHAPRRLVAFATTTAAVCALALTPFTAATAAIVPDPITHSAPDAALALSPLGTFETGAFDEGAAEIVAAHGDRLFVVNAQAGSVSVLDYSDPTSMTEAFQLSSTGVANSVAVRADGLGVVAFEAPVKTDPGTLVFFDANAQDAASAVLGSVVVGALPDMVTVAKDGAYAVVANEGEPADDFSSDPEGSVSVVALPDGVAAPAQEAVKTATFHEFEAGGSKPLADEVRVFGPTPHGDDHPVSRNLEPEYVTVDGDVAYVSLQEANALAVVDLASATVTDVHALGFKDHGAEGAGLDASDRDPDGAPTFNVRTYAGLKGMYMPDGIQSYSVGGQTYLVTANEGDVREWGDYVDESRVKDLADDGQGPVCEPLAGLTGDADLGRLNVSIEDGFDTEAGCYSELYSYGGRSFSIWSTDGELVWDSGDALEQITHSAAPANFNSDHGASDLESRSDSKGPEPENVAIGAVGDRTYAFVGLERVSGIAVFDISSPTDATFVTYVNNRDFAVSAEDDGVAAAGDLGPEGIAFIPADSSATGAPLLAVGNEVSGTTTLWAIEDLLAPVELTLLGINDFHGRIDANTVNFAGTVEELRAAATGPSLFLSAGDNIGASLFASSVAKDQPTIDVLNALELQTSAVGNHEFDQGFADLEGRVVPAAGFSHLGANVYDKGTDTPAFDEYDTFETDGLTVAVIGAVTDETPSLVSPAGVADLDFGDPVAAVNRVAGQLSDGDDANGEADVIVALYHEGAGAGTPDGATLDEEVAAGGVFAAIVEDTDASVDAIFTGHTHKEYAWSAAIPGTDRTRPIVQTGSYGARIGKITLTLDPATGDVLAHTEENVARTTTPAAELVAAYPRVAEVSGIVQEALANAAEIGNTSVAEVSDDITTAFAGGSFVDGVWTGGSRDDRASESALGNLVAESIRSSLSALPDGAQIGVTNPGGLRSDLWDTQAEFGATAIPGLADGAISFSQANAVLPFNNTMALITLTGAQFTDLLEQQWQRAADGTVPSRPYLQLGLSENVTYTYDAERAEGDRITSVTIDGAPLDPDAEYRIGTLSFLAAGGDNFHAFTEGSGYVDTGLLDYEAWIDYLSDGTPVAPAYAKHAVQVQDVPESVEPGEDFSFTVSKLNMTSRGTPEATEVEARLGDDVLGTFPVADGAVDIALTLPAGTPAGATELTLTTDVAGTTVTVPLTVGDEPTPGPGDDWATIDVGSGTVEQGGSLPVKVSGLEPGQRISATLFSDPIVVQGIPAADANGTVSFTVRIPSDLPVGAHRLVIESAGLEPLSASVTVVAPGQLAVTGAQAPWAIALIAALLVALGGMLVIMRRRPVARG</sequence>
<dbReference type="Gene3D" id="3.60.21.10">
    <property type="match status" value="1"/>
</dbReference>
<evidence type="ECO:0000256" key="2">
    <source>
        <dbReference type="SAM" id="MobiDB-lite"/>
    </source>
</evidence>
<dbReference type="SUPFAM" id="SSF51004">
    <property type="entry name" value="C-terminal (heme d1) domain of cytochrome cd1-nitrite reductase"/>
    <property type="match status" value="1"/>
</dbReference>
<dbReference type="InterPro" id="IPR029052">
    <property type="entry name" value="Metallo-depent_PP-like"/>
</dbReference>
<keyword evidence="9" id="KW-1185">Reference proteome</keyword>
<keyword evidence="1 4" id="KW-0732">Signal</keyword>
<dbReference type="InterPro" id="IPR055188">
    <property type="entry name" value="Choice_anch_I"/>
</dbReference>
<comment type="caution">
    <text evidence="8">The sequence shown here is derived from an EMBL/GenBank/DDBJ whole genome shotgun (WGS) entry which is preliminary data.</text>
</comment>
<dbReference type="InterPro" id="IPR006179">
    <property type="entry name" value="5_nucleotidase/apyrase"/>
</dbReference>
<evidence type="ECO:0000313" key="9">
    <source>
        <dbReference type="Proteomes" id="UP001429745"/>
    </source>
</evidence>
<dbReference type="PANTHER" id="PTHR46928">
    <property type="entry name" value="MESENCHYME-SPECIFIC CELL SURFACE GLYCOPROTEIN"/>
    <property type="match status" value="1"/>
</dbReference>
<feature type="chain" id="PRO_5046443128" evidence="4">
    <location>
        <begin position="33"/>
        <end position="1330"/>
    </location>
</feature>
<keyword evidence="3" id="KW-0812">Transmembrane</keyword>
<evidence type="ECO:0000256" key="4">
    <source>
        <dbReference type="SAM" id="SignalP"/>
    </source>
</evidence>
<keyword evidence="3" id="KW-1133">Transmembrane helix</keyword>